<dbReference type="InterPro" id="IPR003594">
    <property type="entry name" value="HATPase_dom"/>
</dbReference>
<dbReference type="PRINTS" id="PR00344">
    <property type="entry name" value="BCTRLSENSOR"/>
</dbReference>
<dbReference type="EMBL" id="JAGGLB010000037">
    <property type="protein sequence ID" value="MBP1995686.1"/>
    <property type="molecule type" value="Genomic_DNA"/>
</dbReference>
<evidence type="ECO:0000256" key="1">
    <source>
        <dbReference type="ARBA" id="ARBA00000085"/>
    </source>
</evidence>
<feature type="transmembrane region" description="Helical" evidence="9">
    <location>
        <begin position="7"/>
        <end position="25"/>
    </location>
</feature>
<dbReference type="Pfam" id="PF02518">
    <property type="entry name" value="HATPase_c"/>
    <property type="match status" value="1"/>
</dbReference>
<evidence type="ECO:0000256" key="2">
    <source>
        <dbReference type="ARBA" id="ARBA00012438"/>
    </source>
</evidence>
<keyword evidence="8" id="KW-0902">Two-component regulatory system</keyword>
<dbReference type="CDD" id="cd00075">
    <property type="entry name" value="HATPase"/>
    <property type="match status" value="1"/>
</dbReference>
<evidence type="ECO:0000259" key="10">
    <source>
        <dbReference type="PROSITE" id="PS50109"/>
    </source>
</evidence>
<dbReference type="InterPro" id="IPR004358">
    <property type="entry name" value="Sig_transdc_His_kin-like_C"/>
</dbReference>
<sequence length="429" mass="48350">MEAIDDLLLNVLVLTAPILLYYILWLDKPKPMIVDFNKRWNALMCSLGAIFCMTHPFFSMTGAMYDLRLIPLLVAFLYGGIAPGLLVSASIIAYAYYLNAPDFMWTVANTILPIPFFLGFIALSHWEQKSTKVMFPSLLALLSALTSFCISLLYRITNEIPLHLSFFLMGVLYCMFHFLTMLLLTYLIERIKENLWIRQEVQHSEKLNVLSELAASVAHEIRNPMTVARGFMQLLNQSQVSEEKRTMYTTMVIEEIDRAQSIISDYLSLAKPQAEKLENVNISLLMVKLMNLISPYASLRNVQIELHTAPSLNMEANADKLIQCLVNLTKNGIEAMPVGGTLDIIGYKEHTKIILEIKDNGIGMSQEQIERLGTPFYSTKLKGTGLGMMVSYNIIKSFNGSIHVQSELGKGTCMRVSFPSLPESKSSME</sequence>
<dbReference type="EC" id="2.7.13.3" evidence="2"/>
<proteinExistence type="predicted"/>
<dbReference type="PANTHER" id="PTHR43065:SF46">
    <property type="entry name" value="C4-DICARBOXYLATE TRANSPORT SENSOR PROTEIN DCTB"/>
    <property type="match status" value="1"/>
</dbReference>
<dbReference type="SMART" id="SM00388">
    <property type="entry name" value="HisKA"/>
    <property type="match status" value="1"/>
</dbReference>
<dbReference type="Pfam" id="PF00512">
    <property type="entry name" value="HisKA"/>
    <property type="match status" value="1"/>
</dbReference>
<keyword evidence="9" id="KW-0472">Membrane</keyword>
<keyword evidence="7" id="KW-0067">ATP-binding</keyword>
<evidence type="ECO:0000313" key="12">
    <source>
        <dbReference type="Proteomes" id="UP001519287"/>
    </source>
</evidence>
<gene>
    <name evidence="11" type="ORF">J2Z66_007328</name>
</gene>
<keyword evidence="6 11" id="KW-0418">Kinase</keyword>
<keyword evidence="5" id="KW-0547">Nucleotide-binding</keyword>
<comment type="catalytic activity">
    <reaction evidence="1">
        <text>ATP + protein L-histidine = ADP + protein N-phospho-L-histidine.</text>
        <dbReference type="EC" id="2.7.13.3"/>
    </reaction>
</comment>
<evidence type="ECO:0000256" key="3">
    <source>
        <dbReference type="ARBA" id="ARBA00022553"/>
    </source>
</evidence>
<evidence type="ECO:0000256" key="7">
    <source>
        <dbReference type="ARBA" id="ARBA00022840"/>
    </source>
</evidence>
<feature type="transmembrane region" description="Helical" evidence="9">
    <location>
        <begin position="135"/>
        <end position="154"/>
    </location>
</feature>
<dbReference type="Gene3D" id="3.30.565.10">
    <property type="entry name" value="Histidine kinase-like ATPase, C-terminal domain"/>
    <property type="match status" value="1"/>
</dbReference>
<keyword evidence="12" id="KW-1185">Reference proteome</keyword>
<dbReference type="InterPro" id="IPR003661">
    <property type="entry name" value="HisK_dim/P_dom"/>
</dbReference>
<dbReference type="InterPro" id="IPR005467">
    <property type="entry name" value="His_kinase_dom"/>
</dbReference>
<dbReference type="PROSITE" id="PS50109">
    <property type="entry name" value="HIS_KIN"/>
    <property type="match status" value="1"/>
</dbReference>
<evidence type="ECO:0000313" key="11">
    <source>
        <dbReference type="EMBL" id="MBP1995686.1"/>
    </source>
</evidence>
<dbReference type="SUPFAM" id="SSF55874">
    <property type="entry name" value="ATPase domain of HSP90 chaperone/DNA topoisomerase II/histidine kinase"/>
    <property type="match status" value="1"/>
</dbReference>
<organism evidence="11 12">
    <name type="scientific">Paenibacillus eucommiae</name>
    <dbReference type="NCBI Taxonomy" id="1355755"/>
    <lineage>
        <taxon>Bacteria</taxon>
        <taxon>Bacillati</taxon>
        <taxon>Bacillota</taxon>
        <taxon>Bacilli</taxon>
        <taxon>Bacillales</taxon>
        <taxon>Paenibacillaceae</taxon>
        <taxon>Paenibacillus</taxon>
    </lineage>
</organism>
<dbReference type="SUPFAM" id="SSF47384">
    <property type="entry name" value="Homodimeric domain of signal transducing histidine kinase"/>
    <property type="match status" value="1"/>
</dbReference>
<evidence type="ECO:0000256" key="8">
    <source>
        <dbReference type="ARBA" id="ARBA00023012"/>
    </source>
</evidence>
<dbReference type="RefSeq" id="WP_209977472.1">
    <property type="nucleotide sequence ID" value="NZ_JAGGLB010000037.1"/>
</dbReference>
<evidence type="ECO:0000256" key="6">
    <source>
        <dbReference type="ARBA" id="ARBA00022777"/>
    </source>
</evidence>
<accession>A0ABS4J8U3</accession>
<feature type="transmembrane region" description="Helical" evidence="9">
    <location>
        <begin position="40"/>
        <end position="58"/>
    </location>
</feature>
<keyword evidence="9" id="KW-0812">Transmembrane</keyword>
<feature type="domain" description="Histidine kinase" evidence="10">
    <location>
        <begin position="216"/>
        <end position="422"/>
    </location>
</feature>
<keyword evidence="4 11" id="KW-0808">Transferase</keyword>
<name>A0ABS4J8U3_9BACL</name>
<dbReference type="InterPro" id="IPR036097">
    <property type="entry name" value="HisK_dim/P_sf"/>
</dbReference>
<dbReference type="Proteomes" id="UP001519287">
    <property type="component" value="Unassembled WGS sequence"/>
</dbReference>
<dbReference type="SMART" id="SM00387">
    <property type="entry name" value="HATPase_c"/>
    <property type="match status" value="1"/>
</dbReference>
<keyword evidence="9" id="KW-1133">Transmembrane helix</keyword>
<feature type="transmembrane region" description="Helical" evidence="9">
    <location>
        <begin position="103"/>
        <end position="123"/>
    </location>
</feature>
<evidence type="ECO:0000256" key="5">
    <source>
        <dbReference type="ARBA" id="ARBA00022741"/>
    </source>
</evidence>
<feature type="transmembrane region" description="Helical" evidence="9">
    <location>
        <begin position="70"/>
        <end position="97"/>
    </location>
</feature>
<reference evidence="11 12" key="1">
    <citation type="submission" date="2021-03" db="EMBL/GenBank/DDBJ databases">
        <title>Genomic Encyclopedia of Type Strains, Phase IV (KMG-IV): sequencing the most valuable type-strain genomes for metagenomic binning, comparative biology and taxonomic classification.</title>
        <authorList>
            <person name="Goeker M."/>
        </authorList>
    </citation>
    <scope>NUCLEOTIDE SEQUENCE [LARGE SCALE GENOMIC DNA]</scope>
    <source>
        <strain evidence="11 12">DSM 26048</strain>
    </source>
</reference>
<dbReference type="PANTHER" id="PTHR43065">
    <property type="entry name" value="SENSOR HISTIDINE KINASE"/>
    <property type="match status" value="1"/>
</dbReference>
<dbReference type="CDD" id="cd00082">
    <property type="entry name" value="HisKA"/>
    <property type="match status" value="1"/>
</dbReference>
<feature type="transmembrane region" description="Helical" evidence="9">
    <location>
        <begin position="166"/>
        <end position="188"/>
    </location>
</feature>
<comment type="caution">
    <text evidence="11">The sequence shown here is derived from an EMBL/GenBank/DDBJ whole genome shotgun (WGS) entry which is preliminary data.</text>
</comment>
<evidence type="ECO:0000256" key="9">
    <source>
        <dbReference type="SAM" id="Phobius"/>
    </source>
</evidence>
<protein>
    <recommendedName>
        <fullName evidence="2">histidine kinase</fullName>
        <ecNumber evidence="2">2.7.13.3</ecNumber>
    </recommendedName>
</protein>
<keyword evidence="3" id="KW-0597">Phosphoprotein</keyword>
<dbReference type="GO" id="GO:0004673">
    <property type="term" value="F:protein histidine kinase activity"/>
    <property type="evidence" value="ECO:0007669"/>
    <property type="project" value="UniProtKB-EC"/>
</dbReference>
<evidence type="ECO:0000256" key="4">
    <source>
        <dbReference type="ARBA" id="ARBA00022679"/>
    </source>
</evidence>
<dbReference type="Gene3D" id="1.10.287.130">
    <property type="match status" value="1"/>
</dbReference>
<dbReference type="InterPro" id="IPR036890">
    <property type="entry name" value="HATPase_C_sf"/>
</dbReference>